<dbReference type="GO" id="GO:0004518">
    <property type="term" value="F:nuclease activity"/>
    <property type="evidence" value="ECO:0007669"/>
    <property type="project" value="InterPro"/>
</dbReference>
<evidence type="ECO:0000313" key="3">
    <source>
        <dbReference type="EMBL" id="VTY06118.1"/>
    </source>
</evidence>
<dbReference type="InterPro" id="IPR016071">
    <property type="entry name" value="Staphylococal_nuclease_OB-fold"/>
</dbReference>
<dbReference type="SUPFAM" id="SSF50199">
    <property type="entry name" value="Staphylococcal nuclease"/>
    <property type="match status" value="1"/>
</dbReference>
<reference evidence="3" key="1">
    <citation type="submission" date="2019-05" db="EMBL/GenBank/DDBJ databases">
        <authorList>
            <person name="Hibberd M."/>
        </authorList>
    </citation>
    <scope>NUCLEOTIDE SEQUENCE</scope>
    <source>
        <strain evidence="3">Neisseria_subflava_BgEED23</strain>
    </source>
</reference>
<dbReference type="PROSITE" id="PS01123">
    <property type="entry name" value="TNASE_1"/>
    <property type="match status" value="1"/>
</dbReference>
<evidence type="ECO:0000313" key="4">
    <source>
        <dbReference type="Proteomes" id="UP000626795"/>
    </source>
</evidence>
<dbReference type="EMBL" id="CABFLZ010000022">
    <property type="protein sequence ID" value="VTY06118.1"/>
    <property type="molecule type" value="Genomic_DNA"/>
</dbReference>
<evidence type="ECO:0000256" key="1">
    <source>
        <dbReference type="SAM" id="MobiDB-lite"/>
    </source>
</evidence>
<dbReference type="PANTHER" id="PTHR12302">
    <property type="entry name" value="EBNA2 BINDING PROTEIN P100"/>
    <property type="match status" value="1"/>
</dbReference>
<dbReference type="PROSITE" id="PS50830">
    <property type="entry name" value="TNASE_3"/>
    <property type="match status" value="1"/>
</dbReference>
<dbReference type="SMART" id="SM00318">
    <property type="entry name" value="SNc"/>
    <property type="match status" value="1"/>
</dbReference>
<dbReference type="Pfam" id="PF00565">
    <property type="entry name" value="SNase"/>
    <property type="match status" value="1"/>
</dbReference>
<dbReference type="InterPro" id="IPR035437">
    <property type="entry name" value="SNase_OB-fold_sf"/>
</dbReference>
<feature type="region of interest" description="Disordered" evidence="1">
    <location>
        <begin position="63"/>
        <end position="87"/>
    </location>
</feature>
<protein>
    <submittedName>
        <fullName evidence="3">Staphylococcal nuclease homologue</fullName>
    </submittedName>
</protein>
<dbReference type="Gene3D" id="2.40.50.90">
    <property type="match status" value="1"/>
</dbReference>
<dbReference type="Proteomes" id="UP000626795">
    <property type="component" value="Unassembled WGS sequence"/>
</dbReference>
<accession>A0A9X9QY21</accession>
<evidence type="ECO:0000259" key="2">
    <source>
        <dbReference type="PROSITE" id="PS50830"/>
    </source>
</evidence>
<proteinExistence type="predicted"/>
<gene>
    <name evidence="3" type="ORF">ONOEEDHL_00398</name>
</gene>
<dbReference type="PANTHER" id="PTHR12302:SF26">
    <property type="entry name" value="BLR1266 PROTEIN"/>
    <property type="match status" value="1"/>
</dbReference>
<organism evidence="3 4">
    <name type="scientific">Neisseria subflava</name>
    <dbReference type="NCBI Taxonomy" id="28449"/>
    <lineage>
        <taxon>Bacteria</taxon>
        <taxon>Pseudomonadati</taxon>
        <taxon>Pseudomonadota</taxon>
        <taxon>Betaproteobacteria</taxon>
        <taxon>Neisseriales</taxon>
        <taxon>Neisseriaceae</taxon>
        <taxon>Neisseria</taxon>
    </lineage>
</organism>
<keyword evidence="4" id="KW-1185">Reference proteome</keyword>
<feature type="compositionally biased region" description="Basic and acidic residues" evidence="1">
    <location>
        <begin position="64"/>
        <end position="78"/>
    </location>
</feature>
<dbReference type="InterPro" id="IPR002071">
    <property type="entry name" value="Thermonucl_AS"/>
</dbReference>
<dbReference type="AlphaFoldDB" id="A0A9X9QY21"/>
<feature type="domain" description="TNase-like" evidence="2">
    <location>
        <begin position="89"/>
        <end position="217"/>
    </location>
</feature>
<dbReference type="GO" id="GO:0003676">
    <property type="term" value="F:nucleic acid binding"/>
    <property type="evidence" value="ECO:0007669"/>
    <property type="project" value="InterPro"/>
</dbReference>
<sequence length="249" mass="28611">MQISKIIKWLPVVLSILGALGYSSRDTELIRSGVSVAATLAQNDNIGLEKVNEWLGENVIKATSDTKTEAEPKQEQKQKQKQKSSRQTYTYNGKIIKIHDGDTMHIIDSDGRKHKIRMAYIDAPEINQAYGTQSRDNLIDAALNKKAKVRVFESDRYQREVAQVSVGTIDLNLMQIRNGAAWHYESYAKKQQSKTAYTDYSAAQKQAKQKRKGLWKKDNPQAPWQFRRQNHEQQNGNKKQSDKQWFGIW</sequence>
<name>A0A9X9QY21_NEISU</name>
<comment type="caution">
    <text evidence="3">The sequence shown here is derived from an EMBL/GenBank/DDBJ whole genome shotgun (WGS) entry which is preliminary data.</text>
</comment>
<dbReference type="RefSeq" id="WP_204788364.1">
    <property type="nucleotide sequence ID" value="NZ_CABFLZ010000022.1"/>
</dbReference>
<feature type="region of interest" description="Disordered" evidence="1">
    <location>
        <begin position="199"/>
        <end position="249"/>
    </location>
</feature>